<reference evidence="3" key="2">
    <citation type="submission" date="2018-05" db="EMBL/GenBank/DDBJ databases">
        <title>OpunRS2 (Oryza punctata Reference Sequence Version 2).</title>
        <authorList>
            <person name="Zhang J."/>
            <person name="Kudrna D."/>
            <person name="Lee S."/>
            <person name="Talag J."/>
            <person name="Welchert J."/>
            <person name="Wing R.A."/>
        </authorList>
    </citation>
    <scope>NUCLEOTIDE SEQUENCE [LARGE SCALE GENOMIC DNA]</scope>
</reference>
<dbReference type="Proteomes" id="UP000026962">
    <property type="component" value="Chromosome 11"/>
</dbReference>
<dbReference type="AlphaFoldDB" id="A0A0E0MDA9"/>
<dbReference type="EnsemblPlants" id="OPUNC11G05150.1">
    <property type="protein sequence ID" value="OPUNC11G05150.1"/>
    <property type="gene ID" value="OPUNC11G05150"/>
</dbReference>
<protein>
    <recommendedName>
        <fullName evidence="2">DUF1618 domain-containing protein</fullName>
    </recommendedName>
</protein>
<dbReference type="Pfam" id="PF07762">
    <property type="entry name" value="DUF1618"/>
    <property type="match status" value="1"/>
</dbReference>
<name>A0A0E0MDA9_ORYPU</name>
<feature type="compositionally biased region" description="Low complexity" evidence="1">
    <location>
        <begin position="31"/>
        <end position="44"/>
    </location>
</feature>
<reference evidence="3" key="1">
    <citation type="submission" date="2015-04" db="UniProtKB">
        <authorList>
            <consortium name="EnsemblPlants"/>
        </authorList>
    </citation>
    <scope>IDENTIFICATION</scope>
</reference>
<evidence type="ECO:0000313" key="3">
    <source>
        <dbReference type="EnsemblPlants" id="OPUNC11G05150.1"/>
    </source>
</evidence>
<evidence type="ECO:0000256" key="1">
    <source>
        <dbReference type="SAM" id="MobiDB-lite"/>
    </source>
</evidence>
<dbReference type="HOGENOM" id="CLU_040975_0_0_1"/>
<evidence type="ECO:0000259" key="2">
    <source>
        <dbReference type="Pfam" id="PF07762"/>
    </source>
</evidence>
<feature type="domain" description="DUF1618" evidence="2">
    <location>
        <begin position="257"/>
        <end position="380"/>
    </location>
</feature>
<sequence length="473" mass="52877">MPTTGEVRRLGHRRSRDAEERDLGHRRSMESSAGWSADSSAGGAACNPAASWVILNRVGTRGDYDDVSTRATSCTSTGEPIAVSFELVKPPATSMLILHWPEGPNPSESNLSHPHLLAAHGNKLLFQITIPPSKESFGPINYFVYQAADSQSSSDSSPPSQLFRLPTCPERSGWATVHPLQHIMDRKGTGIMSQSKESFIVAELEICSLLEANLWAFFSKYGRWKLLEHLRIRNADSHDLYWWATDATLCYGQQMIWVDYYRGMIFADLSNPENPELWYVTLPVEPIRGNPEHPDFDRGCPGATRNVCVSGSRIKFIIIDGVAGKSFGSIKIWSLSKICCWREQAVLTAAQLWCLDSSNCLPHNVPRFPVVSMENPNVVYFMARNAGRSADLDPTTWLVEVDMDKKVLLATTSYKEGSPFHGITKTPAMKKPKRSYKEGSLLDENAKFARKMSESYSFIPCKIPVYMCKKDEV</sequence>
<dbReference type="Gramene" id="OPUNC11G05150.1">
    <property type="protein sequence ID" value="OPUNC11G05150.1"/>
    <property type="gene ID" value="OPUNC11G05150"/>
</dbReference>
<keyword evidence="4" id="KW-1185">Reference proteome</keyword>
<dbReference type="InterPro" id="IPR011676">
    <property type="entry name" value="DUF1618"/>
</dbReference>
<accession>A0A0E0MDA9</accession>
<feature type="region of interest" description="Disordered" evidence="1">
    <location>
        <begin position="1"/>
        <end position="44"/>
    </location>
</feature>
<dbReference type="PANTHER" id="PTHR33074">
    <property type="entry name" value="EXPRESSED PROTEIN-RELATED"/>
    <property type="match status" value="1"/>
</dbReference>
<organism evidence="3">
    <name type="scientific">Oryza punctata</name>
    <name type="common">Red rice</name>
    <dbReference type="NCBI Taxonomy" id="4537"/>
    <lineage>
        <taxon>Eukaryota</taxon>
        <taxon>Viridiplantae</taxon>
        <taxon>Streptophyta</taxon>
        <taxon>Embryophyta</taxon>
        <taxon>Tracheophyta</taxon>
        <taxon>Spermatophyta</taxon>
        <taxon>Magnoliopsida</taxon>
        <taxon>Liliopsida</taxon>
        <taxon>Poales</taxon>
        <taxon>Poaceae</taxon>
        <taxon>BOP clade</taxon>
        <taxon>Oryzoideae</taxon>
        <taxon>Oryzeae</taxon>
        <taxon>Oryzinae</taxon>
        <taxon>Oryza</taxon>
    </lineage>
</organism>
<evidence type="ECO:0000313" key="4">
    <source>
        <dbReference type="Proteomes" id="UP000026962"/>
    </source>
</evidence>
<proteinExistence type="predicted"/>
<dbReference type="PANTHER" id="PTHR33074:SF75">
    <property type="entry name" value="OS01G0189800 PROTEIN"/>
    <property type="match status" value="1"/>
</dbReference>
<feature type="compositionally biased region" description="Basic and acidic residues" evidence="1">
    <location>
        <begin position="16"/>
        <end position="29"/>
    </location>
</feature>